<dbReference type="CDD" id="cd08646">
    <property type="entry name" value="FMT_core_Met-tRNA-FMT_N"/>
    <property type="match status" value="1"/>
</dbReference>
<dbReference type="PANTHER" id="PTHR11138">
    <property type="entry name" value="METHIONYL-TRNA FORMYLTRANSFERASE"/>
    <property type="match status" value="1"/>
</dbReference>
<evidence type="ECO:0000259" key="10">
    <source>
        <dbReference type="Pfam" id="PF02911"/>
    </source>
</evidence>
<dbReference type="AlphaFoldDB" id="A0Y999"/>
<evidence type="ECO:0000313" key="11">
    <source>
        <dbReference type="EMBL" id="EAW32703.1"/>
    </source>
</evidence>
<dbReference type="Gene3D" id="3.10.25.10">
    <property type="entry name" value="Formyl transferase, C-terminal domain"/>
    <property type="match status" value="1"/>
</dbReference>
<evidence type="ECO:0000256" key="2">
    <source>
        <dbReference type="ARBA" id="ARBA00010699"/>
    </source>
</evidence>
<evidence type="ECO:0000256" key="6">
    <source>
        <dbReference type="ARBA" id="ARBA00022917"/>
    </source>
</evidence>
<dbReference type="FunFam" id="3.40.50.12230:FF:000001">
    <property type="entry name" value="Methionyl-tRNA formyltransferase"/>
    <property type="match status" value="1"/>
</dbReference>
<evidence type="ECO:0000256" key="5">
    <source>
        <dbReference type="ARBA" id="ARBA00022679"/>
    </source>
</evidence>
<evidence type="ECO:0000256" key="8">
    <source>
        <dbReference type="HAMAP-Rule" id="MF_00182"/>
    </source>
</evidence>
<comment type="function">
    <text evidence="1 8">Attaches a formyl group to the free amino group of methionyl-tRNA(fMet). The formyl group appears to play a dual role in the initiator identity of N-formylmethionyl-tRNA by promoting its recognition by IF2 and preventing the misappropriation of this tRNA by the elongation apparatus.</text>
</comment>
<feature type="domain" description="Formyl transferase N-terminal" evidence="9">
    <location>
        <begin position="7"/>
        <end position="184"/>
    </location>
</feature>
<dbReference type="InterPro" id="IPR002376">
    <property type="entry name" value="Formyl_transf_N"/>
</dbReference>
<dbReference type="InterPro" id="IPR037022">
    <property type="entry name" value="Formyl_trans_C_sf"/>
</dbReference>
<dbReference type="CDD" id="cd08704">
    <property type="entry name" value="Met_tRNA_FMT_C"/>
    <property type="match status" value="1"/>
</dbReference>
<sequence>MAKMLRLIFAGTPDFAAAHLKSILEQGKHEVVAVYSQPDRPSGRGKKLTPSPVKQVALEHNIPVFQPLNFKAVEDQQTLKAINADLMIVAAYGLLLPPVILQTPNYGCINVHASLLPRWRGAAPIQRAIEAGDSESGVVIMQMDEGLDTGDMLLTASCNIENSETGGSLLDKLTALGIRALNQALDRIAEHQISATAQPRQNTTYAAKISKDELTINWQQAATVIERKIRAFNPFPVAYTNLDGRRIKIWLANVVAKDQFDSTQPAGTIVYADRQTIIVNCGDGQLSLQTIQLPGGKALPISAVMNSKAEMFAAGTRFDVIGNP</sequence>
<keyword evidence="12" id="KW-1185">Reference proteome</keyword>
<accession>A0Y999</accession>
<evidence type="ECO:0000259" key="9">
    <source>
        <dbReference type="Pfam" id="PF00551"/>
    </source>
</evidence>
<organism evidence="11 12">
    <name type="scientific">marine gamma proteobacterium HTCC2143</name>
    <dbReference type="NCBI Taxonomy" id="247633"/>
    <lineage>
        <taxon>Bacteria</taxon>
        <taxon>Pseudomonadati</taxon>
        <taxon>Pseudomonadota</taxon>
        <taxon>Gammaproteobacteria</taxon>
        <taxon>Cellvibrionales</taxon>
        <taxon>Spongiibacteraceae</taxon>
        <taxon>BD1-7 clade</taxon>
    </lineage>
</organism>
<feature type="domain" description="Formyl transferase C-terminal" evidence="10">
    <location>
        <begin position="208"/>
        <end position="308"/>
    </location>
</feature>
<dbReference type="OrthoDB" id="9802815at2"/>
<keyword evidence="6 8" id="KW-0648">Protein biosynthesis</keyword>
<dbReference type="SUPFAM" id="SSF53328">
    <property type="entry name" value="Formyltransferase"/>
    <property type="match status" value="1"/>
</dbReference>
<dbReference type="NCBIfam" id="TIGR00460">
    <property type="entry name" value="fmt"/>
    <property type="match status" value="1"/>
</dbReference>
<dbReference type="InterPro" id="IPR005793">
    <property type="entry name" value="Formyl_trans_C"/>
</dbReference>
<dbReference type="InterPro" id="IPR011034">
    <property type="entry name" value="Formyl_transferase-like_C_sf"/>
</dbReference>
<feature type="binding site" evidence="8">
    <location>
        <begin position="114"/>
        <end position="117"/>
    </location>
    <ligand>
        <name>(6S)-5,6,7,8-tetrahydrofolate</name>
        <dbReference type="ChEBI" id="CHEBI:57453"/>
    </ligand>
</feature>
<dbReference type="PANTHER" id="PTHR11138:SF5">
    <property type="entry name" value="METHIONYL-TRNA FORMYLTRANSFERASE, MITOCHONDRIAL"/>
    <property type="match status" value="1"/>
</dbReference>
<dbReference type="Gene3D" id="3.40.50.170">
    <property type="entry name" value="Formyl transferase, N-terminal domain"/>
    <property type="match status" value="1"/>
</dbReference>
<dbReference type="Pfam" id="PF00551">
    <property type="entry name" value="Formyl_trans_N"/>
    <property type="match status" value="1"/>
</dbReference>
<dbReference type="EC" id="2.1.2.9" evidence="3 8"/>
<dbReference type="GO" id="GO:0004479">
    <property type="term" value="F:methionyl-tRNA formyltransferase activity"/>
    <property type="evidence" value="ECO:0007669"/>
    <property type="project" value="UniProtKB-UniRule"/>
</dbReference>
<dbReference type="SUPFAM" id="SSF50486">
    <property type="entry name" value="FMT C-terminal domain-like"/>
    <property type="match status" value="1"/>
</dbReference>
<dbReference type="Pfam" id="PF02911">
    <property type="entry name" value="Formyl_trans_C"/>
    <property type="match status" value="1"/>
</dbReference>
<dbReference type="EMBL" id="AAVT01000001">
    <property type="protein sequence ID" value="EAW32703.1"/>
    <property type="molecule type" value="Genomic_DNA"/>
</dbReference>
<comment type="caution">
    <text evidence="11">The sequence shown here is derived from an EMBL/GenBank/DDBJ whole genome shotgun (WGS) entry which is preliminary data.</text>
</comment>
<dbReference type="InterPro" id="IPR044135">
    <property type="entry name" value="Met-tRNA-FMT_C"/>
</dbReference>
<proteinExistence type="inferred from homology"/>
<evidence type="ECO:0000313" key="12">
    <source>
        <dbReference type="Proteomes" id="UP000004931"/>
    </source>
</evidence>
<dbReference type="InterPro" id="IPR036477">
    <property type="entry name" value="Formyl_transf_N_sf"/>
</dbReference>
<dbReference type="eggNOG" id="COG0223">
    <property type="taxonomic scope" value="Bacteria"/>
</dbReference>
<protein>
    <recommendedName>
        <fullName evidence="4 8">Methionyl-tRNA formyltransferase</fullName>
        <ecNumber evidence="3 8">2.1.2.9</ecNumber>
    </recommendedName>
</protein>
<dbReference type="InterPro" id="IPR041711">
    <property type="entry name" value="Met-tRNA-FMT_N"/>
</dbReference>
<reference evidence="11 12" key="1">
    <citation type="journal article" date="2010" name="J. Bacteriol.">
        <title>Genome sequence of the oligotrophic marine Gammaproteobacterium HTCC2143, isolated from the Oregon Coast.</title>
        <authorList>
            <person name="Oh H.M."/>
            <person name="Kang I."/>
            <person name="Ferriera S."/>
            <person name="Giovannoni S.J."/>
            <person name="Cho J.C."/>
        </authorList>
    </citation>
    <scope>NUCLEOTIDE SEQUENCE [LARGE SCALE GENOMIC DNA]</scope>
    <source>
        <strain evidence="11 12">HTCC2143</strain>
    </source>
</reference>
<keyword evidence="5 8" id="KW-0808">Transferase</keyword>
<evidence type="ECO:0000256" key="7">
    <source>
        <dbReference type="ARBA" id="ARBA00048558"/>
    </source>
</evidence>
<name>A0Y999_9GAMM</name>
<dbReference type="Proteomes" id="UP000004931">
    <property type="component" value="Unassembled WGS sequence"/>
</dbReference>
<dbReference type="STRING" id="247633.GP2143_15646"/>
<dbReference type="HAMAP" id="MF_00182">
    <property type="entry name" value="Formyl_trans"/>
    <property type="match status" value="1"/>
</dbReference>
<evidence type="ECO:0000256" key="1">
    <source>
        <dbReference type="ARBA" id="ARBA00002606"/>
    </source>
</evidence>
<dbReference type="InterPro" id="IPR005794">
    <property type="entry name" value="Fmt"/>
</dbReference>
<evidence type="ECO:0000256" key="3">
    <source>
        <dbReference type="ARBA" id="ARBA00012261"/>
    </source>
</evidence>
<dbReference type="GO" id="GO:0005829">
    <property type="term" value="C:cytosol"/>
    <property type="evidence" value="ECO:0007669"/>
    <property type="project" value="TreeGrafter"/>
</dbReference>
<comment type="catalytic activity">
    <reaction evidence="7 8">
        <text>L-methionyl-tRNA(fMet) + (6R)-10-formyltetrahydrofolate = N-formyl-L-methionyl-tRNA(fMet) + (6S)-5,6,7,8-tetrahydrofolate + H(+)</text>
        <dbReference type="Rhea" id="RHEA:24380"/>
        <dbReference type="Rhea" id="RHEA-COMP:9952"/>
        <dbReference type="Rhea" id="RHEA-COMP:9953"/>
        <dbReference type="ChEBI" id="CHEBI:15378"/>
        <dbReference type="ChEBI" id="CHEBI:57453"/>
        <dbReference type="ChEBI" id="CHEBI:78530"/>
        <dbReference type="ChEBI" id="CHEBI:78844"/>
        <dbReference type="ChEBI" id="CHEBI:195366"/>
        <dbReference type="EC" id="2.1.2.9"/>
    </reaction>
</comment>
<evidence type="ECO:0000256" key="4">
    <source>
        <dbReference type="ARBA" id="ARBA00016014"/>
    </source>
</evidence>
<comment type="similarity">
    <text evidence="2 8">Belongs to the Fmt family.</text>
</comment>
<gene>
    <name evidence="8 11" type="primary">fmt</name>
    <name evidence="11" type="ORF">GP2143_15646</name>
</gene>